<reference evidence="5 7" key="3">
    <citation type="submission" date="2021-01" db="EMBL/GenBank/DDBJ databases">
        <title>Sequencing the genomes of 1000 actinobacteria strains.</title>
        <authorList>
            <person name="Klenk H.-P."/>
        </authorList>
    </citation>
    <scope>NUCLEOTIDE SEQUENCE [LARGE SCALE GENOMIC DNA]</scope>
    <source>
        <strain evidence="5 7">DSM 20542</strain>
    </source>
</reference>
<dbReference type="GO" id="GO:0032993">
    <property type="term" value="C:protein-DNA complex"/>
    <property type="evidence" value="ECO:0007669"/>
    <property type="project" value="TreeGrafter"/>
</dbReference>
<dbReference type="PANTHER" id="PTHR43003">
    <property type="entry name" value="DNA-3-METHYLADENINE GLYCOSYLASE"/>
    <property type="match status" value="1"/>
</dbReference>
<evidence type="ECO:0000313" key="6">
    <source>
        <dbReference type="Proteomes" id="UP000648535"/>
    </source>
</evidence>
<dbReference type="GO" id="GO:0006285">
    <property type="term" value="P:base-excision repair, AP site formation"/>
    <property type="evidence" value="ECO:0007669"/>
    <property type="project" value="TreeGrafter"/>
</dbReference>
<dbReference type="GO" id="GO:0008725">
    <property type="term" value="F:DNA-3-methyladenine glycosylase activity"/>
    <property type="evidence" value="ECO:0007669"/>
    <property type="project" value="TreeGrafter"/>
</dbReference>
<dbReference type="Gene3D" id="1.10.340.30">
    <property type="entry name" value="Hypothetical protein, domain 2"/>
    <property type="match status" value="1"/>
</dbReference>
<dbReference type="InterPro" id="IPR011257">
    <property type="entry name" value="DNA_glycosylase"/>
</dbReference>
<evidence type="ECO:0000313" key="5">
    <source>
        <dbReference type="EMBL" id="MBM7803493.1"/>
    </source>
</evidence>
<organism evidence="4 6">
    <name type="scientific">Curtobacterium luteum</name>
    <dbReference type="NCBI Taxonomy" id="33881"/>
    <lineage>
        <taxon>Bacteria</taxon>
        <taxon>Bacillati</taxon>
        <taxon>Actinomycetota</taxon>
        <taxon>Actinomycetes</taxon>
        <taxon>Micrococcales</taxon>
        <taxon>Microbacteriaceae</taxon>
        <taxon>Curtobacterium</taxon>
    </lineage>
</organism>
<evidence type="ECO:0000313" key="4">
    <source>
        <dbReference type="EMBL" id="GGL00114.1"/>
    </source>
</evidence>
<dbReference type="GO" id="GO:0043916">
    <property type="term" value="F:DNA-7-methylguanine glycosylase activity"/>
    <property type="evidence" value="ECO:0007669"/>
    <property type="project" value="TreeGrafter"/>
</dbReference>
<dbReference type="GO" id="GO:0005737">
    <property type="term" value="C:cytoplasm"/>
    <property type="evidence" value="ECO:0007669"/>
    <property type="project" value="TreeGrafter"/>
</dbReference>
<dbReference type="Proteomes" id="UP000746584">
    <property type="component" value="Unassembled WGS sequence"/>
</dbReference>
<dbReference type="GO" id="GO:0032131">
    <property type="term" value="F:alkylated DNA binding"/>
    <property type="evidence" value="ECO:0007669"/>
    <property type="project" value="TreeGrafter"/>
</dbReference>
<gene>
    <name evidence="4" type="ORF">GCM10009769_17900</name>
    <name evidence="5" type="ORF">JOE58_002744</name>
</gene>
<evidence type="ECO:0000256" key="2">
    <source>
        <dbReference type="ARBA" id="ARBA00023204"/>
    </source>
</evidence>
<dbReference type="SUPFAM" id="SSF48150">
    <property type="entry name" value="DNA-glycosylase"/>
    <property type="match status" value="1"/>
</dbReference>
<comment type="caution">
    <text evidence="4">The sequence shown here is derived from an EMBL/GenBank/DDBJ whole genome shotgun (WGS) entry which is preliminary data.</text>
</comment>
<evidence type="ECO:0000256" key="3">
    <source>
        <dbReference type="SAM" id="MobiDB-lite"/>
    </source>
</evidence>
<dbReference type="PANTHER" id="PTHR43003:SF6">
    <property type="entry name" value="DNA GLYCOSYLASE"/>
    <property type="match status" value="1"/>
</dbReference>
<dbReference type="InterPro" id="IPR051912">
    <property type="entry name" value="Alkylbase_DNA_Glycosylase/TA"/>
</dbReference>
<dbReference type="AlphaFoldDB" id="A0A8H9L234"/>
<evidence type="ECO:0000256" key="1">
    <source>
        <dbReference type="ARBA" id="ARBA00022763"/>
    </source>
</evidence>
<dbReference type="EMBL" id="JAFBCG010000001">
    <property type="protein sequence ID" value="MBM7803493.1"/>
    <property type="molecule type" value="Genomic_DNA"/>
</dbReference>
<evidence type="ECO:0000313" key="7">
    <source>
        <dbReference type="Proteomes" id="UP000746584"/>
    </source>
</evidence>
<dbReference type="RefSeq" id="WP_307839856.1">
    <property type="nucleotide sequence ID" value="NZ_BMOI01000006.1"/>
</dbReference>
<feature type="region of interest" description="Disordered" evidence="3">
    <location>
        <begin position="310"/>
        <end position="339"/>
    </location>
</feature>
<keyword evidence="2" id="KW-0234">DNA repair</keyword>
<sequence>MSLAAPASADGRVDDAATRVDTVYRPGGPVDVRATLRPLQRGSGDPAFRVVGADTWLTVRTPTGPASVLVRRDGCDAIAVSAWGDGAEWAVAHAPELLGRGDDWSDLDVSAHPFLVDALHRQPGLRLLRTNAVFAALVPAIMEQKVTSRQAWRAWRYLLRRFGEPAPGPAPADTWVQPTVAGWAAIPSWEWHRAGIEPGRSATVMRAVRVAPALERTLALGRGGPRVAERLQSVPGIGKWTAAETAQRAHGDPDSPSVGDYHVPALVGWALTGGPVDDDGMLELLEPYRGAPGAGRPAHRRIGVPEAVVRSAHDDPGPPAPLSEDTAAGHAPRAAVASC</sequence>
<reference evidence="4" key="2">
    <citation type="submission" date="2020-09" db="EMBL/GenBank/DDBJ databases">
        <authorList>
            <person name="Sun Q."/>
            <person name="Ohkuma M."/>
        </authorList>
    </citation>
    <scope>NUCLEOTIDE SEQUENCE</scope>
    <source>
        <strain evidence="4">JCM 1480</strain>
    </source>
</reference>
<accession>A0A8H9L234</accession>
<keyword evidence="7" id="KW-1185">Reference proteome</keyword>
<reference evidence="4" key="1">
    <citation type="journal article" date="2014" name="Int. J. Syst. Evol. Microbiol.">
        <title>Complete genome sequence of Corynebacterium casei LMG S-19264T (=DSM 44701T), isolated from a smear-ripened cheese.</title>
        <authorList>
            <consortium name="US DOE Joint Genome Institute (JGI-PGF)"/>
            <person name="Walter F."/>
            <person name="Albersmeier A."/>
            <person name="Kalinowski J."/>
            <person name="Ruckert C."/>
        </authorList>
    </citation>
    <scope>NUCLEOTIDE SEQUENCE</scope>
    <source>
        <strain evidence="4">JCM 1480</strain>
    </source>
</reference>
<dbReference type="EMBL" id="BMOI01000006">
    <property type="protein sequence ID" value="GGL00114.1"/>
    <property type="molecule type" value="Genomic_DNA"/>
</dbReference>
<name>A0A8H9L234_9MICO</name>
<proteinExistence type="predicted"/>
<keyword evidence="1" id="KW-0227">DNA damage</keyword>
<dbReference type="Proteomes" id="UP000648535">
    <property type="component" value="Unassembled WGS sequence"/>
</dbReference>
<protein>
    <submittedName>
        <fullName evidence="4 5">3-methyladenine DNA glycosylase</fullName>
    </submittedName>
</protein>
<dbReference type="GO" id="GO:0006307">
    <property type="term" value="P:DNA alkylation repair"/>
    <property type="evidence" value="ECO:0007669"/>
    <property type="project" value="TreeGrafter"/>
</dbReference>